<dbReference type="GO" id="GO:0003779">
    <property type="term" value="F:actin binding"/>
    <property type="evidence" value="ECO:0007669"/>
    <property type="project" value="InterPro"/>
</dbReference>
<feature type="region of interest" description="Disordered" evidence="3">
    <location>
        <begin position="398"/>
        <end position="421"/>
    </location>
</feature>
<dbReference type="GO" id="GO:0005200">
    <property type="term" value="F:structural constituent of cytoskeleton"/>
    <property type="evidence" value="ECO:0007669"/>
    <property type="project" value="TreeGrafter"/>
</dbReference>
<name>A0AAV0D061_9ASTE</name>
<dbReference type="GO" id="GO:0005856">
    <property type="term" value="C:cytoskeleton"/>
    <property type="evidence" value="ECO:0007669"/>
    <property type="project" value="TreeGrafter"/>
</dbReference>
<dbReference type="PROSITE" id="PS51774">
    <property type="entry name" value="NAB"/>
    <property type="match status" value="1"/>
</dbReference>
<feature type="domain" description="NAB" evidence="4">
    <location>
        <begin position="9"/>
        <end position="87"/>
    </location>
</feature>
<feature type="coiled-coil region" evidence="2">
    <location>
        <begin position="568"/>
        <end position="626"/>
    </location>
</feature>
<dbReference type="PANTHER" id="PTHR47357">
    <property type="entry name" value="COP1-INTERACTIVE PROTEIN 1"/>
    <property type="match status" value="1"/>
</dbReference>
<evidence type="ECO:0000313" key="6">
    <source>
        <dbReference type="Proteomes" id="UP001152523"/>
    </source>
</evidence>
<keyword evidence="6" id="KW-1185">Reference proteome</keyword>
<feature type="region of interest" description="Disordered" evidence="3">
    <location>
        <begin position="92"/>
        <end position="166"/>
    </location>
</feature>
<comment type="caution">
    <text evidence="5">The sequence shown here is derived from an EMBL/GenBank/DDBJ whole genome shotgun (WGS) entry which is preliminary data.</text>
</comment>
<proteinExistence type="predicted"/>
<dbReference type="EMBL" id="CAMAPF010000062">
    <property type="protein sequence ID" value="CAH9089716.1"/>
    <property type="molecule type" value="Genomic_DNA"/>
</dbReference>
<evidence type="ECO:0000256" key="1">
    <source>
        <dbReference type="ARBA" id="ARBA00023054"/>
    </source>
</evidence>
<keyword evidence="1 2" id="KW-0175">Coiled coil</keyword>
<feature type="compositionally biased region" description="Polar residues" evidence="3">
    <location>
        <begin position="151"/>
        <end position="162"/>
    </location>
</feature>
<dbReference type="PANTHER" id="PTHR47357:SF4">
    <property type="entry name" value="MYOSIN HEAVY CHAIN-LIKE PROTEIN"/>
    <property type="match status" value="1"/>
</dbReference>
<reference evidence="5" key="1">
    <citation type="submission" date="2022-07" db="EMBL/GenBank/DDBJ databases">
        <authorList>
            <person name="Macas J."/>
            <person name="Novak P."/>
            <person name="Neumann P."/>
        </authorList>
    </citation>
    <scope>NUCLEOTIDE SEQUENCE</scope>
</reference>
<dbReference type="AlphaFoldDB" id="A0AAV0D061"/>
<dbReference type="Pfam" id="PF07765">
    <property type="entry name" value="KIP1"/>
    <property type="match status" value="1"/>
</dbReference>
<evidence type="ECO:0000256" key="3">
    <source>
        <dbReference type="SAM" id="MobiDB-lite"/>
    </source>
</evidence>
<protein>
    <recommendedName>
        <fullName evidence="4">NAB domain-containing protein</fullName>
    </recommendedName>
</protein>
<gene>
    <name evidence="5" type="ORF">CEPIT_LOCUS10987</name>
</gene>
<organism evidence="5 6">
    <name type="scientific">Cuscuta epithymum</name>
    <dbReference type="NCBI Taxonomy" id="186058"/>
    <lineage>
        <taxon>Eukaryota</taxon>
        <taxon>Viridiplantae</taxon>
        <taxon>Streptophyta</taxon>
        <taxon>Embryophyta</taxon>
        <taxon>Tracheophyta</taxon>
        <taxon>Spermatophyta</taxon>
        <taxon>Magnoliopsida</taxon>
        <taxon>eudicotyledons</taxon>
        <taxon>Gunneridae</taxon>
        <taxon>Pentapetalae</taxon>
        <taxon>asterids</taxon>
        <taxon>lamiids</taxon>
        <taxon>Solanales</taxon>
        <taxon>Convolvulaceae</taxon>
        <taxon>Cuscuteae</taxon>
        <taxon>Cuscuta</taxon>
        <taxon>Cuscuta subgen. Cuscuta</taxon>
    </lineage>
</organism>
<dbReference type="InterPro" id="IPR011684">
    <property type="entry name" value="NAB"/>
</dbReference>
<evidence type="ECO:0000313" key="5">
    <source>
        <dbReference type="EMBL" id="CAH9089716.1"/>
    </source>
</evidence>
<sequence>MTKKRWKASTKQFASHIDPHNEEEIKWIKIELENNVKRIIKLIKSNVNQGSRDSNQKRKAELIQLVEDFHKQYQSLYSLYDNLKGEVRKKCRANNDSASSSSSSSGSSLDSESYFSPEESAGVGGRSGGSSGSDSSSRRRKASRIQEEELNLNTVEAETSPGSDDVILKDTLTSTTEVNVDDSDSAYNDDRVPRPEELIIKDLGVQYEESESKFIKECSILKEKLVEKEDHLLCITKNYEERIAGLVLELQNSHSLTIELEENIKTKSDEVSRLSEESKTTSDHIKCLEAEIESLSLQKAALEEKLQSRSVEMERKLKEKEDELSNLLRKHEDLQQQSNQSSIERSDQVEALTEKINSLQQEVGYLSNKKAELERSLDMKSKEVSECHLKLESMEQKISLEENSQKPSLREGSLSSTEKEKLERKLVEQENTIKKLKKQVNEMQEKYEEANMNFQNAERKIDEMLEELRKKYEDSLRILSRRIRVAEQLHAENKEWYLKTREAYEKENNVGIKKIQEMSIAANDALASLDTVSLDFEKCTSNFINRISSASCEVNFARDWVSRKHKAVAQIKVDMNCLISQLDEKEAEILVYREKVWKCENKVRDLEKIIKESEDSMCDLKEEKREAIRQLCVWIDYHRSRCDYYRKMLTEVGFVKAP</sequence>
<feature type="compositionally biased region" description="Gly residues" evidence="3">
    <location>
        <begin position="122"/>
        <end position="131"/>
    </location>
</feature>
<accession>A0AAV0D061</accession>
<evidence type="ECO:0000256" key="2">
    <source>
        <dbReference type="SAM" id="Coils"/>
    </source>
</evidence>
<feature type="coiled-coil region" evidence="2">
    <location>
        <begin position="257"/>
        <end position="376"/>
    </location>
</feature>
<dbReference type="Proteomes" id="UP001152523">
    <property type="component" value="Unassembled WGS sequence"/>
</dbReference>
<feature type="compositionally biased region" description="Low complexity" evidence="3">
    <location>
        <begin position="97"/>
        <end position="116"/>
    </location>
</feature>
<evidence type="ECO:0000259" key="4">
    <source>
        <dbReference type="PROSITE" id="PS51774"/>
    </source>
</evidence>